<dbReference type="PROSITE" id="PS51257">
    <property type="entry name" value="PROKAR_LIPOPROTEIN"/>
    <property type="match status" value="1"/>
</dbReference>
<dbReference type="RefSeq" id="WP_345091786.1">
    <property type="nucleotide sequence ID" value="NZ_BAABCS010000010.1"/>
</dbReference>
<dbReference type="InterPro" id="IPR046219">
    <property type="entry name" value="DUF6252"/>
</dbReference>
<organism evidence="3 4">
    <name type="scientific">Flavobacterium chungnamense</name>
    <dbReference type="NCBI Taxonomy" id="706182"/>
    <lineage>
        <taxon>Bacteria</taxon>
        <taxon>Pseudomonadati</taxon>
        <taxon>Bacteroidota</taxon>
        <taxon>Flavobacteriia</taxon>
        <taxon>Flavobacteriales</taxon>
        <taxon>Flavobacteriaceae</taxon>
        <taxon>Flavobacterium</taxon>
    </lineage>
</organism>
<evidence type="ECO:0000256" key="2">
    <source>
        <dbReference type="ARBA" id="ARBA00022729"/>
    </source>
</evidence>
<name>A0ABP7ULU6_9FLAO</name>
<protein>
    <recommendedName>
        <fullName evidence="1">Type IV secretion system putative lipoprotein virB7</fullName>
    </recommendedName>
</protein>
<dbReference type="EMBL" id="BAABCS010000010">
    <property type="protein sequence ID" value="GAA4047067.1"/>
    <property type="molecule type" value="Genomic_DNA"/>
</dbReference>
<evidence type="ECO:0000256" key="1">
    <source>
        <dbReference type="ARBA" id="ARBA00017922"/>
    </source>
</evidence>
<evidence type="ECO:0000313" key="3">
    <source>
        <dbReference type="EMBL" id="GAA4047067.1"/>
    </source>
</evidence>
<comment type="caution">
    <text evidence="3">The sequence shown here is derived from an EMBL/GenBank/DDBJ whole genome shotgun (WGS) entry which is preliminary data.</text>
</comment>
<dbReference type="Proteomes" id="UP001500426">
    <property type="component" value="Unassembled WGS sequence"/>
</dbReference>
<dbReference type="InterPro" id="IPR012640">
    <property type="entry name" value="Membr_lipoprot_lipid_attach_CS"/>
</dbReference>
<proteinExistence type="predicted"/>
<accession>A0ABP7ULU6</accession>
<evidence type="ECO:0000313" key="4">
    <source>
        <dbReference type="Proteomes" id="UP001500426"/>
    </source>
</evidence>
<dbReference type="Pfam" id="PF08139">
    <property type="entry name" value="LPAM_1"/>
    <property type="match status" value="1"/>
</dbReference>
<gene>
    <name evidence="3" type="ORF">GCM10022388_10790</name>
</gene>
<dbReference type="Pfam" id="PF19765">
    <property type="entry name" value="DUF6252"/>
    <property type="match status" value="2"/>
</dbReference>
<sequence>MKKIVSILVIALALASCSEEVKFSNPAFQAYRDDVFFNGIDVKAYRSSNGALTLVALAQDEEVEIDIASGAKGTYYLGTTNLNTLASYSSSFDDINLYYETKIINGPVAKMNTQMFAGGTGYTSDCVLLDGGYACNSSHATTGGSGSGLTLSVITNTSGVVTSVKVASPGNGYKAGDLITIIGGGNNAKVRVLNVEGSNGEVVITENTGDTVTGTFKFNAINANNNPLGPEMVNFQYGTFYKIPVIPAP</sequence>
<reference evidence="4" key="1">
    <citation type="journal article" date="2019" name="Int. J. Syst. Evol. Microbiol.">
        <title>The Global Catalogue of Microorganisms (GCM) 10K type strain sequencing project: providing services to taxonomists for standard genome sequencing and annotation.</title>
        <authorList>
            <consortium name="The Broad Institute Genomics Platform"/>
            <consortium name="The Broad Institute Genome Sequencing Center for Infectious Disease"/>
            <person name="Wu L."/>
            <person name="Ma J."/>
        </authorList>
    </citation>
    <scope>NUCLEOTIDE SEQUENCE [LARGE SCALE GENOMIC DNA]</scope>
    <source>
        <strain evidence="4">JCM 17068</strain>
    </source>
</reference>
<keyword evidence="2" id="KW-0732">Signal</keyword>
<keyword evidence="4" id="KW-1185">Reference proteome</keyword>